<dbReference type="eggNOG" id="ENOG502TIG7">
    <property type="taxonomic scope" value="Eukaryota"/>
</dbReference>
<evidence type="ECO:0000256" key="1">
    <source>
        <dbReference type="SAM" id="MobiDB-lite"/>
    </source>
</evidence>
<dbReference type="InParanoid" id="G0MXT2"/>
<dbReference type="EMBL" id="GL379819">
    <property type="protein sequence ID" value="EGT47086.1"/>
    <property type="molecule type" value="Genomic_DNA"/>
</dbReference>
<sequence length="207" mass="21585">MKTLFLALFCALLAISLARPQQSYEKNGPAKLYKDDGKEDNGDAQTAGGDGGLKLDGDDDGYGTGGLKLDGDDDGYGTGGKLQNLYSVKDSVIGLKLNGDGKSENGEPVLATGEPEQYKVAEYDDQSGVGEPLAVTGEPEGGYKYADDDKSENGEPVAATGEPGSVYLHTSHIVANAYKVSSAIVHKHGSSAAHLSRNGPHLLIARK</sequence>
<organism evidence="4">
    <name type="scientific">Caenorhabditis brenneri</name>
    <name type="common">Nematode worm</name>
    <dbReference type="NCBI Taxonomy" id="135651"/>
    <lineage>
        <taxon>Eukaryota</taxon>
        <taxon>Metazoa</taxon>
        <taxon>Ecdysozoa</taxon>
        <taxon>Nematoda</taxon>
        <taxon>Chromadorea</taxon>
        <taxon>Rhabditida</taxon>
        <taxon>Rhabditina</taxon>
        <taxon>Rhabditomorpha</taxon>
        <taxon>Rhabditoidea</taxon>
        <taxon>Rhabditidae</taxon>
        <taxon>Peloderinae</taxon>
        <taxon>Caenorhabditis</taxon>
    </lineage>
</organism>
<keyword evidence="4" id="KW-1185">Reference proteome</keyword>
<feature type="compositionally biased region" description="Basic and acidic residues" evidence="1">
    <location>
        <begin position="32"/>
        <end position="41"/>
    </location>
</feature>
<dbReference type="Proteomes" id="UP000008068">
    <property type="component" value="Unassembled WGS sequence"/>
</dbReference>
<feature type="region of interest" description="Disordered" evidence="1">
    <location>
        <begin position="136"/>
        <end position="157"/>
    </location>
</feature>
<dbReference type="HOGENOM" id="CLU_115087_0_0_1"/>
<feature type="signal peptide" evidence="2">
    <location>
        <begin position="1"/>
        <end position="18"/>
    </location>
</feature>
<evidence type="ECO:0000256" key="2">
    <source>
        <dbReference type="SAM" id="SignalP"/>
    </source>
</evidence>
<reference evidence="4" key="1">
    <citation type="submission" date="2011-07" db="EMBL/GenBank/DDBJ databases">
        <authorList>
            <consortium name="Caenorhabditis brenneri Sequencing and Analysis Consortium"/>
            <person name="Wilson R.K."/>
        </authorList>
    </citation>
    <scope>NUCLEOTIDE SEQUENCE [LARGE SCALE GENOMIC DNA]</scope>
    <source>
        <strain evidence="4">PB2801</strain>
    </source>
</reference>
<gene>
    <name evidence="3" type="ORF">CAEBREN_31340</name>
</gene>
<evidence type="ECO:0000313" key="3">
    <source>
        <dbReference type="EMBL" id="EGT47086.1"/>
    </source>
</evidence>
<feature type="region of interest" description="Disordered" evidence="1">
    <location>
        <begin position="26"/>
        <end position="57"/>
    </location>
</feature>
<keyword evidence="2" id="KW-0732">Signal</keyword>
<feature type="chain" id="PRO_5003404120" evidence="2">
    <location>
        <begin position="19"/>
        <end position="207"/>
    </location>
</feature>
<dbReference type="AlphaFoldDB" id="G0MXT2"/>
<protein>
    <submittedName>
        <fullName evidence="3">Uncharacterized protein</fullName>
    </submittedName>
</protein>
<proteinExistence type="predicted"/>
<name>G0MXT2_CAEBE</name>
<dbReference type="OrthoDB" id="5887548at2759"/>
<evidence type="ECO:0000313" key="4">
    <source>
        <dbReference type="Proteomes" id="UP000008068"/>
    </source>
</evidence>
<accession>G0MXT2</accession>